<evidence type="ECO:0000256" key="2">
    <source>
        <dbReference type="ARBA" id="ARBA00023027"/>
    </source>
</evidence>
<dbReference type="AlphaFoldDB" id="A0A3P3VIE0"/>
<dbReference type="CDD" id="cd12164">
    <property type="entry name" value="GDH_like_2"/>
    <property type="match status" value="1"/>
</dbReference>
<keyword evidence="4" id="KW-0670">Pyruvate</keyword>
<keyword evidence="5" id="KW-1185">Reference proteome</keyword>
<dbReference type="EMBL" id="QWEZ01000002">
    <property type="protein sequence ID" value="RRJ82432.1"/>
    <property type="molecule type" value="Genomic_DNA"/>
</dbReference>
<dbReference type="GO" id="GO:0051287">
    <property type="term" value="F:NAD binding"/>
    <property type="evidence" value="ECO:0007669"/>
    <property type="project" value="InterPro"/>
</dbReference>
<dbReference type="InterPro" id="IPR006140">
    <property type="entry name" value="D-isomer_DH_NAD-bd"/>
</dbReference>
<gene>
    <name evidence="4" type="ORF">D0544_11175</name>
</gene>
<dbReference type="PANTHER" id="PTHR43333:SF1">
    <property type="entry name" value="D-ISOMER SPECIFIC 2-HYDROXYACID DEHYDROGENASE NAD-BINDING DOMAIN-CONTAINING PROTEIN"/>
    <property type="match status" value="1"/>
</dbReference>
<accession>A0A3P3VIE0</accession>
<protein>
    <submittedName>
        <fullName evidence="4">Glyoxylate/hydroxypyruvate reductase A</fullName>
    </submittedName>
</protein>
<evidence type="ECO:0000313" key="5">
    <source>
        <dbReference type="Proteomes" id="UP000280792"/>
    </source>
</evidence>
<proteinExistence type="predicted"/>
<organism evidence="4 5">
    <name type="scientific">Aestuariirhabdus litorea</name>
    <dbReference type="NCBI Taxonomy" id="2528527"/>
    <lineage>
        <taxon>Bacteria</taxon>
        <taxon>Pseudomonadati</taxon>
        <taxon>Pseudomonadota</taxon>
        <taxon>Gammaproteobacteria</taxon>
        <taxon>Oceanospirillales</taxon>
        <taxon>Aestuariirhabdaceae</taxon>
        <taxon>Aestuariirhabdus</taxon>
    </lineage>
</organism>
<comment type="caution">
    <text evidence="4">The sequence shown here is derived from an EMBL/GenBank/DDBJ whole genome shotgun (WGS) entry which is preliminary data.</text>
</comment>
<reference evidence="4 5" key="2">
    <citation type="submission" date="2018-12" db="EMBL/GenBank/DDBJ databases">
        <title>Simiduia agarivorans gen. nov., sp. nov., a marine, agarolytic bacterium isolated from shallow coastal water from Keelung, Taiwan.</title>
        <authorList>
            <person name="Shieh W.Y."/>
        </authorList>
    </citation>
    <scope>NUCLEOTIDE SEQUENCE [LARGE SCALE GENOMIC DNA]</scope>
    <source>
        <strain evidence="4 5">GTF-13</strain>
    </source>
</reference>
<reference evidence="4 5" key="1">
    <citation type="submission" date="2018-08" db="EMBL/GenBank/DDBJ databases">
        <authorList>
            <person name="Khan S.A."/>
        </authorList>
    </citation>
    <scope>NUCLEOTIDE SEQUENCE [LARGE SCALE GENOMIC DNA]</scope>
    <source>
        <strain evidence="4 5">GTF-13</strain>
    </source>
</reference>
<dbReference type="InterPro" id="IPR036291">
    <property type="entry name" value="NAD(P)-bd_dom_sf"/>
</dbReference>
<evidence type="ECO:0000259" key="3">
    <source>
        <dbReference type="Pfam" id="PF02826"/>
    </source>
</evidence>
<dbReference type="Pfam" id="PF02826">
    <property type="entry name" value="2-Hacid_dh_C"/>
    <property type="match status" value="1"/>
</dbReference>
<dbReference type="SUPFAM" id="SSF51735">
    <property type="entry name" value="NAD(P)-binding Rossmann-fold domains"/>
    <property type="match status" value="1"/>
</dbReference>
<dbReference type="Proteomes" id="UP000280792">
    <property type="component" value="Unassembled WGS sequence"/>
</dbReference>
<keyword evidence="2" id="KW-0520">NAD</keyword>
<evidence type="ECO:0000256" key="1">
    <source>
        <dbReference type="ARBA" id="ARBA00023002"/>
    </source>
</evidence>
<feature type="domain" description="D-isomer specific 2-hydroxyacid dehydrogenase NAD-binding" evidence="3">
    <location>
        <begin position="128"/>
        <end position="298"/>
    </location>
</feature>
<dbReference type="Gene3D" id="3.40.50.720">
    <property type="entry name" value="NAD(P)-binding Rossmann-like Domain"/>
    <property type="match status" value="2"/>
</dbReference>
<keyword evidence="1" id="KW-0560">Oxidoreductase</keyword>
<sequence>MQCRGESLQWNSGCQHPQRCPLRALKLLFYSRSGQSSRWIEALHQALPGAEIRLYGEATSDWQADYALLWQPPPELLRSQRRLRGIFNLGAGVDALLANPGLPEEVPIYKLRDAGMAAWMLDYIRYGLLHFGRDMDRYREQQRLRCWQPREIGHRAQWPVGVLGLGALGSEIAAALSVEGYSVSGWSRTPKSIPGVDCYAGETTLAPFLSRCRVLVSILPATVDTRHLLNLERLQRLPEGAVVISCGRGEVLDSQALLALLDSHHLRGALLDVFEQEPLPTDSPLYDNERLIITPHISAPTPIEGAIEQIVEGIGRLESGAPLPAVDRQRGY</sequence>
<dbReference type="GO" id="GO:0016491">
    <property type="term" value="F:oxidoreductase activity"/>
    <property type="evidence" value="ECO:0007669"/>
    <property type="project" value="UniProtKB-KW"/>
</dbReference>
<dbReference type="PANTHER" id="PTHR43333">
    <property type="entry name" value="2-HACID_DH_C DOMAIN-CONTAINING PROTEIN"/>
    <property type="match status" value="1"/>
</dbReference>
<name>A0A3P3VIE0_9GAMM</name>
<evidence type="ECO:0000313" key="4">
    <source>
        <dbReference type="EMBL" id="RRJ82432.1"/>
    </source>
</evidence>